<evidence type="ECO:0000313" key="2">
    <source>
        <dbReference type="Proteomes" id="UP000694403"/>
    </source>
</evidence>
<dbReference type="Ensembl" id="ENSCSRT00000018051.1">
    <property type="protein sequence ID" value="ENSCSRP00000017253.1"/>
    <property type="gene ID" value="ENSCSRG00000013278.1"/>
</dbReference>
<name>A0A8C3SP66_CHESE</name>
<organism evidence="1 2">
    <name type="scientific">Chelydra serpentina</name>
    <name type="common">Snapping turtle</name>
    <name type="synonym">Testudo serpentina</name>
    <dbReference type="NCBI Taxonomy" id="8475"/>
    <lineage>
        <taxon>Eukaryota</taxon>
        <taxon>Metazoa</taxon>
        <taxon>Chordata</taxon>
        <taxon>Craniata</taxon>
        <taxon>Vertebrata</taxon>
        <taxon>Euteleostomi</taxon>
        <taxon>Archelosauria</taxon>
        <taxon>Testudinata</taxon>
        <taxon>Testudines</taxon>
        <taxon>Cryptodira</taxon>
        <taxon>Durocryptodira</taxon>
        <taxon>Americhelydia</taxon>
        <taxon>Chelydroidea</taxon>
        <taxon>Chelydridae</taxon>
        <taxon>Chelydra</taxon>
    </lineage>
</organism>
<evidence type="ECO:0008006" key="3">
    <source>
        <dbReference type="Google" id="ProtNLM"/>
    </source>
</evidence>
<proteinExistence type="predicted"/>
<protein>
    <recommendedName>
        <fullName evidence="3">Interferon-induced very large GTPase 1</fullName>
    </recommendedName>
</protein>
<evidence type="ECO:0000313" key="1">
    <source>
        <dbReference type="Ensembl" id="ENSCSRP00000017253.1"/>
    </source>
</evidence>
<reference evidence="1" key="2">
    <citation type="submission" date="2025-09" db="UniProtKB">
        <authorList>
            <consortium name="Ensembl"/>
        </authorList>
    </citation>
    <scope>IDENTIFICATION</scope>
</reference>
<keyword evidence="2" id="KW-1185">Reference proteome</keyword>
<dbReference type="PANTHER" id="PTHR14819">
    <property type="entry name" value="GTP-BINDING"/>
    <property type="match status" value="1"/>
</dbReference>
<dbReference type="Proteomes" id="UP000694403">
    <property type="component" value="Unplaced"/>
</dbReference>
<dbReference type="AlphaFoldDB" id="A0A8C3SP66"/>
<accession>A0A8C3SP66</accession>
<reference evidence="1" key="1">
    <citation type="submission" date="2025-08" db="UniProtKB">
        <authorList>
            <consortium name="Ensembl"/>
        </authorList>
    </citation>
    <scope>IDENTIFICATION</scope>
</reference>
<sequence>MKKKYLDIKWTRAVVEYFSQNCHWKTEDQTRARDFCDQCLKPALVEYVYKVLGVQIVDDILSSEQSITYRNRSFFQFELLKKLLEESNFDNYVKYISTYEEFVQTWIRRQLLERYSKMADLGDIEKKILSPVIAKVREALKCTSVTENNTVSDFLDSVCKELQKDLVISRDNLVGIRFISTASAKQFSDFIPTLLPALEHQILAELKSIEVESKLSNLPLKPVAEIFKQVFGCGTQCPFCKVPCEAGAPSHQGHFASVHRPQGLGQQRNMCNEQLVYDICSSAVAANSTFQNSDTKWNAHPYKEYRDYYPDWSIQPDPSIAASSYWKFVFQKFNQEFAKQYNAKPADLPEDWGTITKDQALESIKQIFNRK</sequence>
<dbReference type="PANTHER" id="PTHR14819:SF9">
    <property type="entry name" value="UP-REGULATOR OF CELL PROLIFERATION-LIKE"/>
    <property type="match status" value="1"/>
</dbReference>
<dbReference type="InterPro" id="IPR052986">
    <property type="entry name" value="VLIG_GTPase"/>
</dbReference>